<evidence type="ECO:0000313" key="3">
    <source>
        <dbReference type="Proteomes" id="UP001497457"/>
    </source>
</evidence>
<organism evidence="2 3">
    <name type="scientific">Urochloa decumbens</name>
    <dbReference type="NCBI Taxonomy" id="240449"/>
    <lineage>
        <taxon>Eukaryota</taxon>
        <taxon>Viridiplantae</taxon>
        <taxon>Streptophyta</taxon>
        <taxon>Embryophyta</taxon>
        <taxon>Tracheophyta</taxon>
        <taxon>Spermatophyta</taxon>
        <taxon>Magnoliopsida</taxon>
        <taxon>Liliopsida</taxon>
        <taxon>Poales</taxon>
        <taxon>Poaceae</taxon>
        <taxon>PACMAD clade</taxon>
        <taxon>Panicoideae</taxon>
        <taxon>Panicodae</taxon>
        <taxon>Paniceae</taxon>
        <taxon>Melinidinae</taxon>
        <taxon>Urochloa</taxon>
    </lineage>
</organism>
<reference evidence="2" key="1">
    <citation type="submission" date="2024-10" db="EMBL/GenBank/DDBJ databases">
        <authorList>
            <person name="Ryan C."/>
        </authorList>
    </citation>
    <scope>NUCLEOTIDE SEQUENCE [LARGE SCALE GENOMIC DNA]</scope>
</reference>
<protein>
    <submittedName>
        <fullName evidence="2">Uncharacterized protein</fullName>
    </submittedName>
</protein>
<dbReference type="AlphaFoldDB" id="A0ABC8VKS3"/>
<dbReference type="Proteomes" id="UP001497457">
    <property type="component" value="Chromosome 10rd"/>
</dbReference>
<keyword evidence="3" id="KW-1185">Reference proteome</keyword>
<sequence length="160" mass="16839">MASTSAAFKGALAIAACIMLLHSSMGQQPDSGQNPTSAPVFACGDYCNSNCTNKCEAKFEAEHGECNTTAELYDDCFKGCTSQCKGNYRAHDDSCTMDSCSASSCGNPCARSCCESCSTTAPDLFIRCMSSRGMVMISCMPPCMDECTNNCNKGSAPPMP</sequence>
<feature type="signal peptide" evidence="1">
    <location>
        <begin position="1"/>
        <end position="26"/>
    </location>
</feature>
<accession>A0ABC8VKS3</accession>
<feature type="chain" id="PRO_5044842963" evidence="1">
    <location>
        <begin position="27"/>
        <end position="160"/>
    </location>
</feature>
<name>A0ABC8VKS3_9POAL</name>
<evidence type="ECO:0000313" key="2">
    <source>
        <dbReference type="EMBL" id="CAL4892488.1"/>
    </source>
</evidence>
<keyword evidence="1" id="KW-0732">Signal</keyword>
<proteinExistence type="predicted"/>
<dbReference type="EMBL" id="OZ075120">
    <property type="protein sequence ID" value="CAL4892488.1"/>
    <property type="molecule type" value="Genomic_DNA"/>
</dbReference>
<gene>
    <name evidence="2" type="ORF">URODEC1_LOCUS4297</name>
</gene>
<evidence type="ECO:0000256" key="1">
    <source>
        <dbReference type="SAM" id="SignalP"/>
    </source>
</evidence>